<protein>
    <recommendedName>
        <fullName evidence="4">ABC transporter permease</fullName>
    </recommendedName>
</protein>
<feature type="transmembrane region" description="Helical" evidence="1">
    <location>
        <begin position="119"/>
        <end position="138"/>
    </location>
</feature>
<evidence type="ECO:0000313" key="3">
    <source>
        <dbReference type="Proteomes" id="UP000620633"/>
    </source>
</evidence>
<organism evidence="2 3">
    <name type="scientific">Deinococcus knuensis</name>
    <dbReference type="NCBI Taxonomy" id="1837380"/>
    <lineage>
        <taxon>Bacteria</taxon>
        <taxon>Thermotogati</taxon>
        <taxon>Deinococcota</taxon>
        <taxon>Deinococci</taxon>
        <taxon>Deinococcales</taxon>
        <taxon>Deinococcaceae</taxon>
        <taxon>Deinococcus</taxon>
    </lineage>
</organism>
<proteinExistence type="predicted"/>
<keyword evidence="1" id="KW-1133">Transmembrane helix</keyword>
<dbReference type="Proteomes" id="UP000620633">
    <property type="component" value="Unassembled WGS sequence"/>
</dbReference>
<sequence>MPEFLRALRFLTLEGRLRARQGGLPTLLLGMVVVTALYLPPADAAYLTLSVDGQRGAYDWAWVGLVTGVLGALAFSLSAFFLTGRAPQRDAASGTWALLAASPVSRLSLLAARAVTDTLLLWALWSVVLIGSVPVILARGETLGRPDLGALLLPGMLITFPVLALIAALGTLIDTVMPRARLGRGVAGVLLWTALVGVSLSTPAPVPDLLGVREPLRQATLALTGQAPQPFTLAASGVNVGVTTRAAPLTPRPWTGLTWTPADMAQRGWPLLLGAALVGVAALIDPRRGEGRRKRAARPGRAWRPWTLPAHPALRLTLLDLRAALLGAPRWLPVLAVTLGAAGLGVGANPTSPLLPLLLIAGVPVAARTVFQGRAAHTDPLLGTTAHAATLPLLRMGAATAALLLPATGALLALLPTRPDLSAALLASALLGAALLLTLRDLRVTDTASESLLFLAWYLGPFNHLGALDTLNPAHTPLILTLTAALTGLHALRQFGLPRRPEVPA</sequence>
<name>A0ABQ2SII8_9DEIO</name>
<accession>A0ABQ2SII8</accession>
<keyword evidence="1" id="KW-0812">Transmembrane</keyword>
<keyword evidence="1" id="KW-0472">Membrane</keyword>
<feature type="transmembrane region" description="Helical" evidence="1">
    <location>
        <begin position="392"/>
        <end position="415"/>
    </location>
</feature>
<feature type="transmembrane region" description="Helical" evidence="1">
    <location>
        <begin position="60"/>
        <end position="82"/>
    </location>
</feature>
<feature type="transmembrane region" description="Helical" evidence="1">
    <location>
        <begin position="21"/>
        <end position="40"/>
    </location>
</feature>
<comment type="caution">
    <text evidence="2">The sequence shown here is derived from an EMBL/GenBank/DDBJ whole genome shotgun (WGS) entry which is preliminary data.</text>
</comment>
<feature type="transmembrane region" description="Helical" evidence="1">
    <location>
        <begin position="185"/>
        <end position="206"/>
    </location>
</feature>
<evidence type="ECO:0000313" key="2">
    <source>
        <dbReference type="EMBL" id="GGS25876.1"/>
    </source>
</evidence>
<evidence type="ECO:0008006" key="4">
    <source>
        <dbReference type="Google" id="ProtNLM"/>
    </source>
</evidence>
<dbReference type="EMBL" id="BMQO01000005">
    <property type="protein sequence ID" value="GGS25876.1"/>
    <property type="molecule type" value="Genomic_DNA"/>
</dbReference>
<feature type="transmembrane region" description="Helical" evidence="1">
    <location>
        <begin position="150"/>
        <end position="173"/>
    </location>
</feature>
<feature type="transmembrane region" description="Helical" evidence="1">
    <location>
        <begin position="421"/>
        <end position="439"/>
    </location>
</feature>
<keyword evidence="3" id="KW-1185">Reference proteome</keyword>
<evidence type="ECO:0000256" key="1">
    <source>
        <dbReference type="SAM" id="Phobius"/>
    </source>
</evidence>
<gene>
    <name evidence="2" type="ORF">GCM10008961_16710</name>
</gene>
<dbReference type="RefSeq" id="WP_189100753.1">
    <property type="nucleotide sequence ID" value="NZ_BMQO01000005.1"/>
</dbReference>
<reference evidence="3" key="1">
    <citation type="journal article" date="2019" name="Int. J. Syst. Evol. Microbiol.">
        <title>The Global Catalogue of Microorganisms (GCM) 10K type strain sequencing project: providing services to taxonomists for standard genome sequencing and annotation.</title>
        <authorList>
            <consortium name="The Broad Institute Genomics Platform"/>
            <consortium name="The Broad Institute Genome Sequencing Center for Infectious Disease"/>
            <person name="Wu L."/>
            <person name="Ma J."/>
        </authorList>
    </citation>
    <scope>NUCLEOTIDE SEQUENCE [LARGE SCALE GENOMIC DNA]</scope>
    <source>
        <strain evidence="3">JCM 31406</strain>
    </source>
</reference>
<feature type="transmembrane region" description="Helical" evidence="1">
    <location>
        <begin position="268"/>
        <end position="285"/>
    </location>
</feature>